<name>A0ABP9PIX5_9PSEU</name>
<organism evidence="1 2">
    <name type="scientific">Pseudonocardia eucalypti</name>
    <dbReference type="NCBI Taxonomy" id="648755"/>
    <lineage>
        <taxon>Bacteria</taxon>
        <taxon>Bacillati</taxon>
        <taxon>Actinomycetota</taxon>
        <taxon>Actinomycetes</taxon>
        <taxon>Pseudonocardiales</taxon>
        <taxon>Pseudonocardiaceae</taxon>
        <taxon>Pseudonocardia</taxon>
    </lineage>
</organism>
<gene>
    <name evidence="1" type="ORF">GCM10023321_08000</name>
</gene>
<dbReference type="EMBL" id="BAABJP010000001">
    <property type="protein sequence ID" value="GAA5147256.1"/>
    <property type="molecule type" value="Genomic_DNA"/>
</dbReference>
<comment type="caution">
    <text evidence="1">The sequence shown here is derived from an EMBL/GenBank/DDBJ whole genome shotgun (WGS) entry which is preliminary data.</text>
</comment>
<reference evidence="2" key="1">
    <citation type="journal article" date="2019" name="Int. J. Syst. Evol. Microbiol.">
        <title>The Global Catalogue of Microorganisms (GCM) 10K type strain sequencing project: providing services to taxonomists for standard genome sequencing and annotation.</title>
        <authorList>
            <consortium name="The Broad Institute Genomics Platform"/>
            <consortium name="The Broad Institute Genome Sequencing Center for Infectious Disease"/>
            <person name="Wu L."/>
            <person name="Ma J."/>
        </authorList>
    </citation>
    <scope>NUCLEOTIDE SEQUENCE [LARGE SCALE GENOMIC DNA]</scope>
    <source>
        <strain evidence="2">JCM 18303</strain>
    </source>
</reference>
<dbReference type="Proteomes" id="UP001428817">
    <property type="component" value="Unassembled WGS sequence"/>
</dbReference>
<sequence length="61" mass="6237">MVPAKDAPAILLIGTDGAAGVALLGAGSVMVSPGRVGARTLPPRVKQDTLFRVIETKLILI</sequence>
<proteinExistence type="predicted"/>
<protein>
    <submittedName>
        <fullName evidence="1">Uncharacterized protein</fullName>
    </submittedName>
</protein>
<accession>A0ABP9PIX5</accession>
<evidence type="ECO:0000313" key="2">
    <source>
        <dbReference type="Proteomes" id="UP001428817"/>
    </source>
</evidence>
<evidence type="ECO:0000313" key="1">
    <source>
        <dbReference type="EMBL" id="GAA5147256.1"/>
    </source>
</evidence>
<keyword evidence="2" id="KW-1185">Reference proteome</keyword>